<feature type="transmembrane region" description="Helical" evidence="1">
    <location>
        <begin position="461"/>
        <end position="484"/>
    </location>
</feature>
<keyword evidence="1" id="KW-1133">Transmembrane helix</keyword>
<dbReference type="SUPFAM" id="SSF82866">
    <property type="entry name" value="Multidrug efflux transporter AcrB transmembrane domain"/>
    <property type="match status" value="2"/>
</dbReference>
<dbReference type="AlphaFoldDB" id="A0A1I5XHS1"/>
<feature type="transmembrane region" description="Helical" evidence="1">
    <location>
        <begin position="429"/>
        <end position="449"/>
    </location>
</feature>
<dbReference type="InterPro" id="IPR027463">
    <property type="entry name" value="AcrB_DN_DC_subdom"/>
</dbReference>
<dbReference type="SUPFAM" id="SSF82693">
    <property type="entry name" value="Multidrug efflux transporter AcrB pore domain, PN1, PN2, PC1 and PC2 subdomains"/>
    <property type="match status" value="3"/>
</dbReference>
<dbReference type="Gene3D" id="3.30.70.1440">
    <property type="entry name" value="Multidrug efflux transporter AcrB pore domain"/>
    <property type="match status" value="1"/>
</dbReference>
<sequence length="1022" mass="111527">MNIAGLSIRRPVTTVMVVLIVLILGFVSLTRLNVDLLPSINLPVMVVSVQYSGAGPEEVESIVTRNIESVLATVSNLESMRSTSSEGSSLVILEFAQDTDMDVAALEVREKLDMIRGMLPDGVSDPIVLKLDPNMLPIMSFAVSQEGKTDEELQVWVEDVLKPRIERIEGVASVSILGAKQTEVKVIVDPEKLISYGLSMDRVVSALRAENLNMPGGVVQDGQYDLLVRVSGQFKSLDELLDVPVVSSTGTTYLLRDLARVEKGVRDDRQYSRVNQHDSLSISVYKESTANTVRVAEKVNREIESIKKSYPDISVMTIVDQSKFIKSSISAVTSNAYIGAILAIAILFIFLKNITPTMVIAVSIPFSVISTFVLLYFSGITLNIISLGGLALGVGMMVDNSIVALENIYRMREEGLSPIDAAEKGTNEISMAIVASTLTTVCVFLPIVFTRGMTAEIFRELSITVTFSLLASLVVALTLVPMLASKLVTRQGFSKKNVTVERVTEKYRRMLEWALEHRKTVVLITAVVFGMSIVLLPLVGVEYFPTVDQGQIEIEVRLPRGSSFGETLEAVQRVEKMVSEIPEVEMVWASIGGQQLNVGMGVSARDQGSITAVLKPVGQRDRTTQQVGEEIRQKVKDIAGCQIQVNTGGGFAGLGSGMMGPPISISIKGQDLDVLRKISDDIVRVVSSVPGTREVRSSFEEGRPELRIIIDRQRASQYGLNVALVSSAVQSHLQGVVATRYKEESTEIDVRVQLPDDGVFKVQDVENVMVTSPLGISVPLKSVARFEYAQGPVRIERHDQSRMVTVSGDYEGRNFGEVIEDIQERLDDYPLPEGYFIEYGGEQEQLSEAFGDLRLVLVLGVTLVYMIMASQFESLVHPFTVMFTVPLAFTGGLLGLLIAGKPLSVPAFLGFIMLVGIVVNNGIVLVDYINRLREGNADLKLAIVQAGATRLRPVLMTSLTTILGLLPLALGLGESSELQVPLAVTVMSGLTLSTFLTLVVVPVIYSLIDDFGRWFGRKLRAL</sequence>
<dbReference type="GO" id="GO:0005886">
    <property type="term" value="C:plasma membrane"/>
    <property type="evidence" value="ECO:0007669"/>
    <property type="project" value="TreeGrafter"/>
</dbReference>
<dbReference type="Gene3D" id="1.20.1640.10">
    <property type="entry name" value="Multidrug efflux transporter AcrB transmembrane domain"/>
    <property type="match status" value="2"/>
</dbReference>
<dbReference type="PRINTS" id="PR00702">
    <property type="entry name" value="ACRIFLAVINRP"/>
</dbReference>
<evidence type="ECO:0000313" key="3">
    <source>
        <dbReference type="Proteomes" id="UP000198577"/>
    </source>
</evidence>
<dbReference type="Pfam" id="PF00873">
    <property type="entry name" value="ACR_tran"/>
    <property type="match status" value="1"/>
</dbReference>
<reference evidence="2 3" key="1">
    <citation type="submission" date="2016-10" db="EMBL/GenBank/DDBJ databases">
        <authorList>
            <person name="de Groot N.N."/>
        </authorList>
    </citation>
    <scope>NUCLEOTIDE SEQUENCE [LARGE SCALE GENOMIC DNA]</scope>
    <source>
        <strain evidence="2 3">DSM 20678</strain>
    </source>
</reference>
<dbReference type="Gene3D" id="3.30.2090.10">
    <property type="entry name" value="Multidrug efflux transporter AcrB TolC docking domain, DN and DC subdomains"/>
    <property type="match status" value="2"/>
</dbReference>
<feature type="transmembrane region" description="Helical" evidence="1">
    <location>
        <begin position="879"/>
        <end position="899"/>
    </location>
</feature>
<feature type="transmembrane region" description="Helical" evidence="1">
    <location>
        <begin position="329"/>
        <end position="351"/>
    </location>
</feature>
<dbReference type="Gene3D" id="3.30.70.1430">
    <property type="entry name" value="Multidrug efflux transporter AcrB pore domain"/>
    <property type="match status" value="2"/>
</dbReference>
<keyword evidence="1" id="KW-0812">Transmembrane</keyword>
<dbReference type="OrthoDB" id="9757876at2"/>
<dbReference type="EMBL" id="FOXR01000026">
    <property type="protein sequence ID" value="SFQ31518.1"/>
    <property type="molecule type" value="Genomic_DNA"/>
</dbReference>
<feature type="transmembrane region" description="Helical" evidence="1">
    <location>
        <begin position="12"/>
        <end position="32"/>
    </location>
</feature>
<dbReference type="Proteomes" id="UP000198577">
    <property type="component" value="Unassembled WGS sequence"/>
</dbReference>
<dbReference type="RefSeq" id="WP_092282600.1">
    <property type="nucleotide sequence ID" value="NZ_FOXR01000026.1"/>
</dbReference>
<keyword evidence="3" id="KW-1185">Reference proteome</keyword>
<name>A0A1I5XHS1_9FIRM</name>
<dbReference type="PANTHER" id="PTHR32063:SF0">
    <property type="entry name" value="SWARMING MOTILITY PROTEIN SWRC"/>
    <property type="match status" value="1"/>
</dbReference>
<dbReference type="Gene3D" id="3.30.70.1320">
    <property type="entry name" value="Multidrug efflux transporter AcrB pore domain like"/>
    <property type="match status" value="1"/>
</dbReference>
<feature type="transmembrane region" description="Helical" evidence="1">
    <location>
        <begin position="951"/>
        <end position="970"/>
    </location>
</feature>
<dbReference type="InterPro" id="IPR001036">
    <property type="entry name" value="Acrflvin-R"/>
</dbReference>
<evidence type="ECO:0000313" key="2">
    <source>
        <dbReference type="EMBL" id="SFQ31518.1"/>
    </source>
</evidence>
<dbReference type="STRING" id="937334.SAMN05444406_12624"/>
<feature type="transmembrane region" description="Helical" evidence="1">
    <location>
        <begin position="905"/>
        <end position="930"/>
    </location>
</feature>
<accession>A0A1I5XHS1</accession>
<protein>
    <submittedName>
        <fullName evidence="2">Hydrophobic/amphiphilic exporter-1, HAE1 family</fullName>
    </submittedName>
</protein>
<dbReference type="PANTHER" id="PTHR32063">
    <property type="match status" value="1"/>
</dbReference>
<gene>
    <name evidence="2" type="ORF">SAMN05444406_12624</name>
</gene>
<keyword evidence="1" id="KW-0472">Membrane</keyword>
<feature type="transmembrane region" description="Helical" evidence="1">
    <location>
        <begin position="982"/>
        <end position="1008"/>
    </location>
</feature>
<evidence type="ECO:0000256" key="1">
    <source>
        <dbReference type="SAM" id="Phobius"/>
    </source>
</evidence>
<dbReference type="SUPFAM" id="SSF82714">
    <property type="entry name" value="Multidrug efflux transporter AcrB TolC docking domain, DN and DC subdomains"/>
    <property type="match status" value="2"/>
</dbReference>
<organism evidence="2 3">
    <name type="scientific">Caldicoprobacter faecalis</name>
    <dbReference type="NCBI Taxonomy" id="937334"/>
    <lineage>
        <taxon>Bacteria</taxon>
        <taxon>Bacillati</taxon>
        <taxon>Bacillota</taxon>
        <taxon>Clostridia</taxon>
        <taxon>Caldicoprobacterales</taxon>
        <taxon>Caldicoprobacteraceae</taxon>
        <taxon>Caldicoprobacter</taxon>
    </lineage>
</organism>
<feature type="transmembrane region" description="Helical" evidence="1">
    <location>
        <begin position="520"/>
        <end position="539"/>
    </location>
</feature>
<proteinExistence type="predicted"/>
<dbReference type="GO" id="GO:0042910">
    <property type="term" value="F:xenobiotic transmembrane transporter activity"/>
    <property type="evidence" value="ECO:0007669"/>
    <property type="project" value="TreeGrafter"/>
</dbReference>